<dbReference type="AlphaFoldDB" id="E3KIF7"/>
<keyword evidence="4" id="KW-1185">Reference proteome</keyword>
<reference evidence="4" key="2">
    <citation type="journal article" date="2011" name="Proc. Natl. Acad. Sci. U.S.A.">
        <title>Obligate biotrophy features unraveled by the genomic analysis of rust fungi.</title>
        <authorList>
            <person name="Duplessis S."/>
            <person name="Cuomo C.A."/>
            <person name="Lin Y.-C."/>
            <person name="Aerts A."/>
            <person name="Tisserant E."/>
            <person name="Veneault-Fourrey C."/>
            <person name="Joly D.L."/>
            <person name="Hacquard S."/>
            <person name="Amselem J."/>
            <person name="Cantarel B.L."/>
            <person name="Chiu R."/>
            <person name="Coutinho P.M."/>
            <person name="Feau N."/>
            <person name="Field M."/>
            <person name="Frey P."/>
            <person name="Gelhaye E."/>
            <person name="Goldberg J."/>
            <person name="Grabherr M.G."/>
            <person name="Kodira C.D."/>
            <person name="Kohler A."/>
            <person name="Kuees U."/>
            <person name="Lindquist E.A."/>
            <person name="Lucas S.M."/>
            <person name="Mago R."/>
            <person name="Mauceli E."/>
            <person name="Morin E."/>
            <person name="Murat C."/>
            <person name="Pangilinan J.L."/>
            <person name="Park R."/>
            <person name="Pearson M."/>
            <person name="Quesneville H."/>
            <person name="Rouhier N."/>
            <person name="Sakthikumar S."/>
            <person name="Salamov A.A."/>
            <person name="Schmutz J."/>
            <person name="Selles B."/>
            <person name="Shapiro H."/>
            <person name="Tanguay P."/>
            <person name="Tuskan G.A."/>
            <person name="Henrissat B."/>
            <person name="Van de Peer Y."/>
            <person name="Rouze P."/>
            <person name="Ellis J.G."/>
            <person name="Dodds P.N."/>
            <person name="Schein J.E."/>
            <person name="Zhong S."/>
            <person name="Hamelin R.C."/>
            <person name="Grigoriev I.V."/>
            <person name="Szabo L.J."/>
            <person name="Martin F."/>
        </authorList>
    </citation>
    <scope>NUCLEOTIDE SEQUENCE [LARGE SCALE GENOMIC DNA]</scope>
    <source>
        <strain evidence="4">CRL 75-36-700-3 / race SCCL</strain>
    </source>
</reference>
<dbReference type="GeneID" id="10545178"/>
<dbReference type="EMBL" id="DS178289">
    <property type="protein sequence ID" value="EFP84082.1"/>
    <property type="molecule type" value="Genomic_DNA"/>
</dbReference>
<dbReference type="InParanoid" id="E3KIF7"/>
<sequence>MDCGWLLLILLCAAAPTQKDLRELVWYSDVGLRVIRHGLRLDAAHIAQKNRKLGLGAVLSHTDDEEEHSKEGVTPSNVSSSMLYSPPHSPTPSPQQKQKKPAATQTRVEEEQLEEGEAVGATVDAKPFGQLKWTPPTPHI</sequence>
<name>E3KIF7_PUCGT</name>
<accession>E3KIF7</accession>
<evidence type="ECO:0000256" key="1">
    <source>
        <dbReference type="SAM" id="MobiDB-lite"/>
    </source>
</evidence>
<evidence type="ECO:0000313" key="4">
    <source>
        <dbReference type="Proteomes" id="UP000008783"/>
    </source>
</evidence>
<feature type="signal peptide" evidence="2">
    <location>
        <begin position="1"/>
        <end position="19"/>
    </location>
</feature>
<proteinExistence type="predicted"/>
<protein>
    <submittedName>
        <fullName evidence="3">Uncharacterized protein</fullName>
    </submittedName>
</protein>
<dbReference type="HOGENOM" id="CLU_1836118_0_0_1"/>
<dbReference type="KEGG" id="pgr:PGTG_10460"/>
<feature type="compositionally biased region" description="Polar residues" evidence="1">
    <location>
        <begin position="74"/>
        <end position="83"/>
    </location>
</feature>
<dbReference type="STRING" id="418459.E3KIF7"/>
<evidence type="ECO:0000313" key="3">
    <source>
        <dbReference type="EMBL" id="EFP84082.1"/>
    </source>
</evidence>
<dbReference type="Proteomes" id="UP000008783">
    <property type="component" value="Unassembled WGS sequence"/>
</dbReference>
<dbReference type="RefSeq" id="XP_003328501.1">
    <property type="nucleotide sequence ID" value="XM_003328453.1"/>
</dbReference>
<reference key="1">
    <citation type="submission" date="2007-01" db="EMBL/GenBank/DDBJ databases">
        <title>The Genome Sequence of Puccinia graminis f. sp. tritici Strain CRL 75-36-700-3.</title>
        <authorList>
            <consortium name="The Broad Institute Genome Sequencing Platform"/>
            <person name="Birren B."/>
            <person name="Lander E."/>
            <person name="Galagan J."/>
            <person name="Nusbaum C."/>
            <person name="Devon K."/>
            <person name="Cuomo C."/>
            <person name="Jaffe D."/>
            <person name="Butler J."/>
            <person name="Alvarez P."/>
            <person name="Gnerre S."/>
            <person name="Grabherr M."/>
            <person name="Mauceli E."/>
            <person name="Brockman W."/>
            <person name="Young S."/>
            <person name="LaButti K."/>
            <person name="Sykes S."/>
            <person name="DeCaprio D."/>
            <person name="Crawford M."/>
            <person name="Koehrsen M."/>
            <person name="Engels R."/>
            <person name="Montgomery P."/>
            <person name="Pearson M."/>
            <person name="Howarth C."/>
            <person name="Larson L."/>
            <person name="White J."/>
            <person name="Zeng Q."/>
            <person name="Kodira C."/>
            <person name="Yandava C."/>
            <person name="Alvarado L."/>
            <person name="O'Leary S."/>
            <person name="Szabo L."/>
            <person name="Dean R."/>
            <person name="Schein J."/>
        </authorList>
    </citation>
    <scope>NUCLEOTIDE SEQUENCE</scope>
    <source>
        <strain>CRL 75-36-700-3</strain>
    </source>
</reference>
<keyword evidence="2" id="KW-0732">Signal</keyword>
<evidence type="ECO:0000256" key="2">
    <source>
        <dbReference type="SAM" id="SignalP"/>
    </source>
</evidence>
<gene>
    <name evidence="3" type="ORF">PGTG_10460</name>
</gene>
<organism evidence="3 4">
    <name type="scientific">Puccinia graminis f. sp. tritici (strain CRL 75-36-700-3 / race SCCL)</name>
    <name type="common">Black stem rust fungus</name>
    <dbReference type="NCBI Taxonomy" id="418459"/>
    <lineage>
        <taxon>Eukaryota</taxon>
        <taxon>Fungi</taxon>
        <taxon>Dikarya</taxon>
        <taxon>Basidiomycota</taxon>
        <taxon>Pucciniomycotina</taxon>
        <taxon>Pucciniomycetes</taxon>
        <taxon>Pucciniales</taxon>
        <taxon>Pucciniaceae</taxon>
        <taxon>Puccinia</taxon>
    </lineage>
</organism>
<feature type="chain" id="PRO_5003172024" evidence="2">
    <location>
        <begin position="20"/>
        <end position="140"/>
    </location>
</feature>
<dbReference type="VEuPathDB" id="FungiDB:PGTG_10460"/>
<feature type="region of interest" description="Disordered" evidence="1">
    <location>
        <begin position="57"/>
        <end position="140"/>
    </location>
</feature>